<keyword evidence="4" id="KW-0408">Iron</keyword>
<evidence type="ECO:0000256" key="2">
    <source>
        <dbReference type="ARBA" id="ARBA00022490"/>
    </source>
</evidence>
<reference evidence="6 7" key="1">
    <citation type="submission" date="2019-11" db="EMBL/GenBank/DDBJ databases">
        <authorList>
            <person name="Zheng R.K."/>
            <person name="Sun C.M."/>
        </authorList>
    </citation>
    <scope>NUCLEOTIDE SEQUENCE [LARGE SCALE GENOMIC DNA]</scope>
    <source>
        <strain evidence="6 7">WC007</strain>
    </source>
</reference>
<dbReference type="Gene3D" id="1.20.120.520">
    <property type="entry name" value="nmb1532 protein domain like"/>
    <property type="match status" value="1"/>
</dbReference>
<dbReference type="EMBL" id="CP046401">
    <property type="protein sequence ID" value="QGY42135.1"/>
    <property type="molecule type" value="Genomic_DNA"/>
</dbReference>
<evidence type="ECO:0000256" key="4">
    <source>
        <dbReference type="ARBA" id="ARBA00023004"/>
    </source>
</evidence>
<sequence>MSKYTLFSAQMKMADIVYHNYLLIPVLGRFGIKYGFRNKTVEEVCRQYNINTWFFLEIVNAYHNRDYFPTEKLRDFSFSDIIAYLVNTHRYFQKVKIPEIQVFIDELMNSAPEENSKNIKLLDDFFKKYVEEIDLHFSHEEDDVFPYIEQIGQAIDSGNVAEELIERIINEPIEEYERQHDNLEIKLNDLKNLIIKYLPPHDNVELVQKLLMELFRVEIDLNDHSRIEEKVLVPKVKSFEQSILKKSGVSN</sequence>
<evidence type="ECO:0000256" key="1">
    <source>
        <dbReference type="ARBA" id="ARBA00004496"/>
    </source>
</evidence>
<accession>A0A6I6JGY3</accession>
<dbReference type="Proteomes" id="UP000428260">
    <property type="component" value="Chromosome"/>
</dbReference>
<name>A0A6I6JGY3_9BACT</name>
<evidence type="ECO:0000313" key="6">
    <source>
        <dbReference type="EMBL" id="QGY42135.1"/>
    </source>
</evidence>
<evidence type="ECO:0000259" key="5">
    <source>
        <dbReference type="Pfam" id="PF01814"/>
    </source>
</evidence>
<keyword evidence="3" id="KW-0479">Metal-binding</keyword>
<evidence type="ECO:0000313" key="7">
    <source>
        <dbReference type="Proteomes" id="UP000428260"/>
    </source>
</evidence>
<dbReference type="GO" id="GO:0046872">
    <property type="term" value="F:metal ion binding"/>
    <property type="evidence" value="ECO:0007669"/>
    <property type="project" value="UniProtKB-KW"/>
</dbReference>
<dbReference type="Pfam" id="PF01814">
    <property type="entry name" value="Hemerythrin"/>
    <property type="match status" value="1"/>
</dbReference>
<dbReference type="PANTHER" id="PTHR36438:SF1">
    <property type="entry name" value="IRON-SULFUR CLUSTER REPAIR PROTEIN YTFE"/>
    <property type="match status" value="1"/>
</dbReference>
<dbReference type="KEGG" id="mcos:GM418_00240"/>
<gene>
    <name evidence="6" type="ORF">GM418_00240</name>
</gene>
<dbReference type="InterPro" id="IPR019903">
    <property type="entry name" value="RIC_family"/>
</dbReference>
<dbReference type="AlphaFoldDB" id="A0A6I6JGY3"/>
<protein>
    <recommendedName>
        <fullName evidence="5">Hemerythrin-like domain-containing protein</fullName>
    </recommendedName>
</protein>
<dbReference type="RefSeq" id="WP_158861994.1">
    <property type="nucleotide sequence ID" value="NZ_CP046401.1"/>
</dbReference>
<dbReference type="InterPro" id="IPR012312">
    <property type="entry name" value="Hemerythrin-like"/>
</dbReference>
<proteinExistence type="predicted"/>
<feature type="domain" description="Hemerythrin-like" evidence="5">
    <location>
        <begin position="105"/>
        <end position="236"/>
    </location>
</feature>
<keyword evidence="7" id="KW-1185">Reference proteome</keyword>
<dbReference type="PANTHER" id="PTHR36438">
    <property type="entry name" value="IRON-SULFUR CLUSTER REPAIR PROTEIN YTFE"/>
    <property type="match status" value="1"/>
</dbReference>
<keyword evidence="2" id="KW-0963">Cytoplasm</keyword>
<evidence type="ECO:0000256" key="3">
    <source>
        <dbReference type="ARBA" id="ARBA00022723"/>
    </source>
</evidence>
<comment type="subcellular location">
    <subcellularLocation>
        <location evidence="1">Cytoplasm</location>
    </subcellularLocation>
</comment>
<dbReference type="GO" id="GO:0005737">
    <property type="term" value="C:cytoplasm"/>
    <property type="evidence" value="ECO:0007669"/>
    <property type="project" value="UniProtKB-SubCell"/>
</dbReference>
<organism evidence="6 7">
    <name type="scientific">Maribellus comscasis</name>
    <dbReference type="NCBI Taxonomy" id="2681766"/>
    <lineage>
        <taxon>Bacteria</taxon>
        <taxon>Pseudomonadati</taxon>
        <taxon>Bacteroidota</taxon>
        <taxon>Bacteroidia</taxon>
        <taxon>Marinilabiliales</taxon>
        <taxon>Prolixibacteraceae</taxon>
        <taxon>Maribellus</taxon>
    </lineage>
</organism>